<organism evidence="3 4">
    <name type="scientific">Ehrlichia ruminantium</name>
    <name type="common">heartwater rickettsia</name>
    <name type="synonym">Cowdria ruminantium</name>
    <dbReference type="NCBI Taxonomy" id="779"/>
    <lineage>
        <taxon>Bacteria</taxon>
        <taxon>Pseudomonadati</taxon>
        <taxon>Pseudomonadota</taxon>
        <taxon>Alphaproteobacteria</taxon>
        <taxon>Rickettsiales</taxon>
        <taxon>Anaplasmataceae</taxon>
        <taxon>Ehrlichia</taxon>
    </lineage>
</organism>
<protein>
    <submittedName>
        <fullName evidence="3">Porin</fullName>
    </submittedName>
</protein>
<sequence>MVIFMFKFSLTTAFVSLLFLYNANAFAVNNSTKANANVSGNKVIVNAEKNHNGMKRVVLRKLAKGYHRIDLGGQVLSYAWCTDNIAQSQKHGLEVSGIFNIKSISENPNLGISYGASLQIGIPAVKDNYFLPTVKAYNRGAQLFIDSAYGNISAGYQEGIDSIMKIDAFTIGSGDNSTAWTRNLWESSRVNDLIYYVFPGLYTENLFNGSESISFASVRNLGRDFVNNLPFRISYQSPSFAGLKVAVSYAPLGYDQSLFENMSQNNYEVDKLTLPPLLSSPLAGKVTAEDKIDEVIRILSGGMELDDVKMKGVGSLDGVKFFGPNYKNIVNAGLSYSHSFDNIDVQASIIAEYAPSSNVELLKKYSYSGPLIPFHALSSVAIGTSVAYDNIIVAGSYGYLGKSGKPKLYSYDKNTYYWTLGAKYTYDNASISTSYFRSSNLGNEFQDFSIGMDCNLSGSSKYKGQYKIYGNYHRFNVKPTTLSSQSSYAGNMLLVGMKYEF</sequence>
<feature type="domain" description="Porin" evidence="2">
    <location>
        <begin position="103"/>
        <end position="467"/>
    </location>
</feature>
<keyword evidence="4" id="KW-1185">Reference proteome</keyword>
<dbReference type="Pfam" id="PF13609">
    <property type="entry name" value="Porin_4"/>
    <property type="match status" value="1"/>
</dbReference>
<dbReference type="InterPro" id="IPR033900">
    <property type="entry name" value="Gram_neg_porin_domain"/>
</dbReference>
<evidence type="ECO:0000313" key="3">
    <source>
        <dbReference type="EMBL" id="QGR03486.1"/>
    </source>
</evidence>
<dbReference type="AlphaFoldDB" id="A0AAE6QBE8"/>
<dbReference type="EMBL" id="CP033455">
    <property type="protein sequence ID" value="QGR03486.1"/>
    <property type="molecule type" value="Genomic_DNA"/>
</dbReference>
<name>A0AAE6QBE8_EHRRU</name>
<proteinExistence type="predicted"/>
<dbReference type="SUPFAM" id="SSF56935">
    <property type="entry name" value="Porins"/>
    <property type="match status" value="1"/>
</dbReference>
<evidence type="ECO:0000259" key="2">
    <source>
        <dbReference type="Pfam" id="PF13609"/>
    </source>
</evidence>
<feature type="chain" id="PRO_5042065342" evidence="1">
    <location>
        <begin position="28"/>
        <end position="501"/>
    </location>
</feature>
<feature type="signal peptide" evidence="1">
    <location>
        <begin position="1"/>
        <end position="27"/>
    </location>
</feature>
<dbReference type="InterPro" id="IPR023614">
    <property type="entry name" value="Porin_dom_sf"/>
</dbReference>
<gene>
    <name evidence="3" type="ORF">EDL80_02810</name>
</gene>
<dbReference type="GO" id="GO:0016020">
    <property type="term" value="C:membrane"/>
    <property type="evidence" value="ECO:0007669"/>
    <property type="project" value="InterPro"/>
</dbReference>
<evidence type="ECO:0000256" key="1">
    <source>
        <dbReference type="SAM" id="SignalP"/>
    </source>
</evidence>
<dbReference type="GO" id="GO:0015288">
    <property type="term" value="F:porin activity"/>
    <property type="evidence" value="ECO:0007669"/>
    <property type="project" value="InterPro"/>
</dbReference>
<keyword evidence="1" id="KW-0732">Signal</keyword>
<evidence type="ECO:0000313" key="4">
    <source>
        <dbReference type="Proteomes" id="UP000422822"/>
    </source>
</evidence>
<dbReference type="Proteomes" id="UP000422822">
    <property type="component" value="Chromosome"/>
</dbReference>
<accession>A0AAE6QBE8</accession>
<reference evidence="3 4" key="1">
    <citation type="submission" date="2018-10" db="EMBL/GenBank/DDBJ databases">
        <title>Propagation and draft genome sequences of three atypical Erhlichia ruminantium isolates.</title>
        <authorList>
            <person name="Liebenberg J."/>
            <person name="Steyn H."/>
            <person name="Josemans A."/>
            <person name="Zweygarth E."/>
        </authorList>
    </citation>
    <scope>NUCLEOTIDE SEQUENCE [LARGE SCALE GENOMIC DNA]</scope>
    <source>
        <strain evidence="3 4">Omatjenne</strain>
    </source>
</reference>
<dbReference type="Gene3D" id="2.40.160.10">
    <property type="entry name" value="Porin"/>
    <property type="match status" value="1"/>
</dbReference>